<keyword evidence="4" id="KW-1185">Reference proteome</keyword>
<feature type="non-terminal residue" evidence="3">
    <location>
        <position position="65"/>
    </location>
</feature>
<dbReference type="CDD" id="cd06257">
    <property type="entry name" value="DnaJ"/>
    <property type="match status" value="1"/>
</dbReference>
<dbReference type="GO" id="GO:0036503">
    <property type="term" value="P:ERAD pathway"/>
    <property type="evidence" value="ECO:0007669"/>
    <property type="project" value="TreeGrafter"/>
</dbReference>
<dbReference type="InterPro" id="IPR018253">
    <property type="entry name" value="DnaJ_domain_CS"/>
</dbReference>
<dbReference type="PRINTS" id="PR00625">
    <property type="entry name" value="JDOMAIN"/>
</dbReference>
<dbReference type="eggNOG" id="KOG0712">
    <property type="taxonomic scope" value="Eukaryota"/>
</dbReference>
<dbReference type="InterPro" id="IPR051948">
    <property type="entry name" value="Hsp70_co-chaperone_J-domain"/>
</dbReference>
<dbReference type="OMA" id="AMQEMWD"/>
<evidence type="ECO:0000259" key="2">
    <source>
        <dbReference type="PROSITE" id="PS50076"/>
    </source>
</evidence>
<dbReference type="KEGG" id="aaf:AURANDRAFT_17128"/>
<evidence type="ECO:0000256" key="1">
    <source>
        <dbReference type="ARBA" id="ARBA00023186"/>
    </source>
</evidence>
<feature type="domain" description="J" evidence="2">
    <location>
        <begin position="1"/>
        <end position="65"/>
    </location>
</feature>
<dbReference type="PANTHER" id="PTHR44360">
    <property type="entry name" value="DNAJ HOMOLOG SUBFAMILY B MEMBER 9"/>
    <property type="match status" value="1"/>
</dbReference>
<dbReference type="Proteomes" id="UP000002729">
    <property type="component" value="Unassembled WGS sequence"/>
</dbReference>
<dbReference type="GO" id="GO:0051787">
    <property type="term" value="F:misfolded protein binding"/>
    <property type="evidence" value="ECO:0007669"/>
    <property type="project" value="TreeGrafter"/>
</dbReference>
<dbReference type="GO" id="GO:0005783">
    <property type="term" value="C:endoplasmic reticulum"/>
    <property type="evidence" value="ECO:0007669"/>
    <property type="project" value="TreeGrafter"/>
</dbReference>
<accession>F0YHY4</accession>
<evidence type="ECO:0000313" key="3">
    <source>
        <dbReference type="EMBL" id="EGB05314.1"/>
    </source>
</evidence>
<sequence length="65" mass="7457">DPYEVLGVQRDATDAQIKKAFRSLALRYHPDKNPNESENEKFNDINAAYELLSDPDAKKHYDAYG</sequence>
<dbReference type="Pfam" id="PF00226">
    <property type="entry name" value="DnaJ"/>
    <property type="match status" value="1"/>
</dbReference>
<reference evidence="3 4" key="1">
    <citation type="journal article" date="2011" name="Proc. Natl. Acad. Sci. U.S.A.">
        <title>Niche of harmful alga Aureococcus anophagefferens revealed through ecogenomics.</title>
        <authorList>
            <person name="Gobler C.J."/>
            <person name="Berry D.L."/>
            <person name="Dyhrman S.T."/>
            <person name="Wilhelm S.W."/>
            <person name="Salamov A."/>
            <person name="Lobanov A.V."/>
            <person name="Zhang Y."/>
            <person name="Collier J.L."/>
            <person name="Wurch L.L."/>
            <person name="Kustka A.B."/>
            <person name="Dill B.D."/>
            <person name="Shah M."/>
            <person name="VerBerkmoes N.C."/>
            <person name="Kuo A."/>
            <person name="Terry A."/>
            <person name="Pangilinan J."/>
            <person name="Lindquist E.A."/>
            <person name="Lucas S."/>
            <person name="Paulsen I.T."/>
            <person name="Hattenrath-Lehmann T.K."/>
            <person name="Talmage S.C."/>
            <person name="Walker E.A."/>
            <person name="Koch F."/>
            <person name="Burson A.M."/>
            <person name="Marcoval M.A."/>
            <person name="Tang Y.Z."/>
            <person name="Lecleir G.R."/>
            <person name="Coyne K.J."/>
            <person name="Berg G.M."/>
            <person name="Bertrand E.M."/>
            <person name="Saito M.A."/>
            <person name="Gladyshev V.N."/>
            <person name="Grigoriev I.V."/>
        </authorList>
    </citation>
    <scope>NUCLEOTIDE SEQUENCE [LARGE SCALE GENOMIC DNA]</scope>
    <source>
        <strain evidence="4">CCMP 1984</strain>
    </source>
</reference>
<dbReference type="RefSeq" id="XP_009039962.1">
    <property type="nucleotide sequence ID" value="XM_009041714.1"/>
</dbReference>
<proteinExistence type="predicted"/>
<dbReference type="Gene3D" id="1.10.287.110">
    <property type="entry name" value="DnaJ domain"/>
    <property type="match status" value="1"/>
</dbReference>
<dbReference type="EMBL" id="GL833142">
    <property type="protein sequence ID" value="EGB05314.1"/>
    <property type="molecule type" value="Genomic_DNA"/>
</dbReference>
<dbReference type="PANTHER" id="PTHR44360:SF1">
    <property type="entry name" value="DNAJ HOMOLOG SUBFAMILY B MEMBER 9"/>
    <property type="match status" value="1"/>
</dbReference>
<dbReference type="InParanoid" id="F0YHY4"/>
<dbReference type="OrthoDB" id="10250354at2759"/>
<organism evidence="4">
    <name type="scientific">Aureococcus anophagefferens</name>
    <name type="common">Harmful bloom alga</name>
    <dbReference type="NCBI Taxonomy" id="44056"/>
    <lineage>
        <taxon>Eukaryota</taxon>
        <taxon>Sar</taxon>
        <taxon>Stramenopiles</taxon>
        <taxon>Ochrophyta</taxon>
        <taxon>Pelagophyceae</taxon>
        <taxon>Pelagomonadales</taxon>
        <taxon>Pelagomonadaceae</taxon>
        <taxon>Aureococcus</taxon>
    </lineage>
</organism>
<keyword evidence="1" id="KW-0143">Chaperone</keyword>
<dbReference type="PROSITE" id="PS00636">
    <property type="entry name" value="DNAJ_1"/>
    <property type="match status" value="1"/>
</dbReference>
<name>F0YHY4_AURAN</name>
<dbReference type="InterPro" id="IPR036869">
    <property type="entry name" value="J_dom_sf"/>
</dbReference>
<dbReference type="AlphaFoldDB" id="F0YHY4"/>
<dbReference type="SUPFAM" id="SSF46565">
    <property type="entry name" value="Chaperone J-domain"/>
    <property type="match status" value="1"/>
</dbReference>
<dbReference type="GeneID" id="20218784"/>
<evidence type="ECO:0000313" key="4">
    <source>
        <dbReference type="Proteomes" id="UP000002729"/>
    </source>
</evidence>
<protein>
    <recommendedName>
        <fullName evidence="2">J domain-containing protein</fullName>
    </recommendedName>
</protein>
<dbReference type="PROSITE" id="PS50076">
    <property type="entry name" value="DNAJ_2"/>
    <property type="match status" value="1"/>
</dbReference>
<dbReference type="InterPro" id="IPR001623">
    <property type="entry name" value="DnaJ_domain"/>
</dbReference>
<dbReference type="SMART" id="SM00271">
    <property type="entry name" value="DnaJ"/>
    <property type="match status" value="1"/>
</dbReference>
<gene>
    <name evidence="3" type="ORF">AURANDRAFT_17128</name>
</gene>
<feature type="non-terminal residue" evidence="3">
    <location>
        <position position="1"/>
    </location>
</feature>
<dbReference type="GO" id="GO:0051087">
    <property type="term" value="F:protein-folding chaperone binding"/>
    <property type="evidence" value="ECO:0007669"/>
    <property type="project" value="TreeGrafter"/>
</dbReference>